<organism evidence="16 17">
    <name type="scientific">Silvanigrella aquatica</name>
    <dbReference type="NCBI Taxonomy" id="1915309"/>
    <lineage>
        <taxon>Bacteria</taxon>
        <taxon>Pseudomonadati</taxon>
        <taxon>Bdellovibrionota</taxon>
        <taxon>Oligoflexia</taxon>
        <taxon>Silvanigrellales</taxon>
        <taxon>Silvanigrellaceae</taxon>
        <taxon>Silvanigrella</taxon>
    </lineage>
</organism>
<evidence type="ECO:0000313" key="16">
    <source>
        <dbReference type="EMBL" id="APJ04737.1"/>
    </source>
</evidence>
<dbReference type="InterPro" id="IPR011234">
    <property type="entry name" value="Fumarylacetoacetase-like_C"/>
</dbReference>
<evidence type="ECO:0000256" key="8">
    <source>
        <dbReference type="ARBA" id="ARBA00022842"/>
    </source>
</evidence>
<evidence type="ECO:0000256" key="5">
    <source>
        <dbReference type="ARBA" id="ARBA00022723"/>
    </source>
</evidence>
<evidence type="ECO:0000256" key="7">
    <source>
        <dbReference type="ARBA" id="ARBA00022837"/>
    </source>
</evidence>
<accession>A0A1L4D3J8</accession>
<comment type="cofactor">
    <cofactor evidence="1 13">
        <name>Ca(2+)</name>
        <dbReference type="ChEBI" id="CHEBI:29108"/>
    </cofactor>
</comment>
<gene>
    <name evidence="16" type="ORF">AXG55_12855</name>
</gene>
<evidence type="ECO:0000256" key="6">
    <source>
        <dbReference type="ARBA" id="ARBA00022801"/>
    </source>
</evidence>
<dbReference type="EC" id="3.7.1.2" evidence="4"/>
<proteinExistence type="predicted"/>
<evidence type="ECO:0000256" key="13">
    <source>
        <dbReference type="PIRSR" id="PIRSR605959-3"/>
    </source>
</evidence>
<keyword evidence="9" id="KW-0828">Tyrosine catabolism</keyword>
<feature type="binding site" evidence="13">
    <location>
        <position position="263"/>
    </location>
    <ligand>
        <name>Mg(2+)</name>
        <dbReference type="ChEBI" id="CHEBI:18420"/>
    </ligand>
</feature>
<feature type="binding site" evidence="12">
    <location>
        <position position="246"/>
    </location>
    <ligand>
        <name>substrate</name>
    </ligand>
</feature>
<evidence type="ECO:0000256" key="2">
    <source>
        <dbReference type="ARBA" id="ARBA00001946"/>
    </source>
</evidence>
<dbReference type="GO" id="GO:0006572">
    <property type="term" value="P:L-tyrosine catabolic process"/>
    <property type="evidence" value="ECO:0007669"/>
    <property type="project" value="UniProtKB-KW"/>
</dbReference>
<dbReference type="EMBL" id="CP017834">
    <property type="protein sequence ID" value="APJ04737.1"/>
    <property type="molecule type" value="Genomic_DNA"/>
</dbReference>
<comment type="cofactor">
    <cofactor evidence="2 13">
        <name>Mg(2+)</name>
        <dbReference type="ChEBI" id="CHEBI:18420"/>
    </cofactor>
</comment>
<dbReference type="GO" id="GO:0004334">
    <property type="term" value="F:fumarylacetoacetase activity"/>
    <property type="evidence" value="ECO:0007669"/>
    <property type="project" value="UniProtKB-EC"/>
</dbReference>
<dbReference type="Gene3D" id="2.30.30.230">
    <property type="entry name" value="Fumarylacetoacetase, N-terminal domain"/>
    <property type="match status" value="1"/>
</dbReference>
<dbReference type="InterPro" id="IPR005959">
    <property type="entry name" value="Fumarylacetoacetase"/>
</dbReference>
<dbReference type="InterPro" id="IPR036663">
    <property type="entry name" value="Fumarylacetoacetase_C_sf"/>
</dbReference>
<protein>
    <recommendedName>
        <fullName evidence="4">fumarylacetoacetase</fullName>
        <ecNumber evidence="4">3.7.1.2</ecNumber>
    </recommendedName>
</protein>
<feature type="binding site" evidence="13">
    <location>
        <position position="239"/>
    </location>
    <ligand>
        <name>Mg(2+)</name>
        <dbReference type="ChEBI" id="CHEBI:18420"/>
    </ligand>
</feature>
<feature type="binding site" evidence="13">
    <location>
        <position position="207"/>
    </location>
    <ligand>
        <name>Ca(2+)</name>
        <dbReference type="ChEBI" id="CHEBI:29108"/>
    </ligand>
</feature>
<keyword evidence="7 13" id="KW-0106">Calcium</keyword>
<dbReference type="GO" id="GO:0006559">
    <property type="term" value="P:L-phenylalanine catabolic process"/>
    <property type="evidence" value="ECO:0007669"/>
    <property type="project" value="UniProtKB-UniPathway"/>
</dbReference>
<feature type="binding site" evidence="12">
    <location>
        <position position="356"/>
    </location>
    <ligand>
        <name>substrate</name>
    </ligand>
</feature>
<dbReference type="AlphaFoldDB" id="A0A1L4D3J8"/>
<feature type="binding site" evidence="13">
    <location>
        <position position="259"/>
    </location>
    <ligand>
        <name>Mg(2+)</name>
        <dbReference type="ChEBI" id="CHEBI:18420"/>
    </ligand>
</feature>
<keyword evidence="5 13" id="KW-0479">Metal-binding</keyword>
<evidence type="ECO:0000256" key="1">
    <source>
        <dbReference type="ARBA" id="ARBA00001913"/>
    </source>
</evidence>
<dbReference type="PANTHER" id="PTHR43069:SF2">
    <property type="entry name" value="FUMARYLACETOACETASE"/>
    <property type="match status" value="1"/>
</dbReference>
<dbReference type="KEGG" id="saqi:AXG55_12855"/>
<evidence type="ECO:0000259" key="15">
    <source>
        <dbReference type="Pfam" id="PF09298"/>
    </source>
</evidence>
<keyword evidence="8 13" id="KW-0460">Magnesium</keyword>
<feature type="active site" description="Proton acceptor" evidence="11">
    <location>
        <position position="139"/>
    </location>
</feature>
<keyword evidence="6" id="KW-0378">Hydrolase</keyword>
<feature type="binding site" evidence="13">
    <location>
        <position position="239"/>
    </location>
    <ligand>
        <name>Ca(2+)</name>
        <dbReference type="ChEBI" id="CHEBI:29108"/>
    </ligand>
</feature>
<feature type="binding site" evidence="13">
    <location>
        <position position="132"/>
    </location>
    <ligand>
        <name>Ca(2+)</name>
        <dbReference type="ChEBI" id="CHEBI:29108"/>
    </ligand>
</feature>
<dbReference type="NCBIfam" id="TIGR01266">
    <property type="entry name" value="fum_ac_acetase"/>
    <property type="match status" value="1"/>
</dbReference>
<keyword evidence="17" id="KW-1185">Reference proteome</keyword>
<name>A0A1L4D3J8_9BACT</name>
<evidence type="ECO:0000256" key="11">
    <source>
        <dbReference type="PIRSR" id="PIRSR605959-1"/>
    </source>
</evidence>
<dbReference type="RefSeq" id="WP_148698495.1">
    <property type="nucleotide sequence ID" value="NZ_CP017834.1"/>
</dbReference>
<reference evidence="16 17" key="1">
    <citation type="submission" date="2016-10" db="EMBL/GenBank/DDBJ databases">
        <title>Silvanigrella aquatica sp. nov., isolated from a freshwater lake located in the Black Forest, Germany, description of Silvanigrellaceae fam. nov., Silvanigrellales ord. nov., reclassification of the order Bdellovibrionales in the class Oligoflexia, reclassification of the families Bacteriovoracaceae and Halobacteriovoraceae in the new order Bacteriovoracales ord. nov., and reclassification of the family Pseudobacteriovoracaceae in the order Oligoflexiales.</title>
        <authorList>
            <person name="Hahn M.W."/>
            <person name="Schmidt J."/>
            <person name="Koll U."/>
            <person name="Rohde M."/>
            <person name="Verbag S."/>
            <person name="Pitt A."/>
            <person name="Nakai R."/>
            <person name="Naganuma T."/>
            <person name="Lang E."/>
        </authorList>
    </citation>
    <scope>NUCLEOTIDE SEQUENCE [LARGE SCALE GENOMIC DNA]</scope>
    <source>
        <strain evidence="16 17">MWH-Nonnen-W8red</strain>
    </source>
</reference>
<feature type="binding site" evidence="12">
    <location>
        <position position="134"/>
    </location>
    <ligand>
        <name>substrate</name>
    </ligand>
</feature>
<dbReference type="STRING" id="1915309.AXG55_12855"/>
<feature type="domain" description="Fumarylacetoacetase-like C-terminal" evidence="14">
    <location>
        <begin position="131"/>
        <end position="399"/>
    </location>
</feature>
<evidence type="ECO:0000256" key="12">
    <source>
        <dbReference type="PIRSR" id="PIRSR605959-2"/>
    </source>
</evidence>
<dbReference type="Proteomes" id="UP000184731">
    <property type="component" value="Chromosome"/>
</dbReference>
<dbReference type="Pfam" id="PF01557">
    <property type="entry name" value="FAA_hydrolase"/>
    <property type="match status" value="1"/>
</dbReference>
<evidence type="ECO:0000256" key="9">
    <source>
        <dbReference type="ARBA" id="ARBA00022878"/>
    </source>
</evidence>
<dbReference type="Gene3D" id="3.90.850.10">
    <property type="entry name" value="Fumarylacetoacetase-like, C-terminal domain"/>
    <property type="match status" value="1"/>
</dbReference>
<keyword evidence="10" id="KW-0585">Phenylalanine catabolism</keyword>
<dbReference type="GO" id="GO:0046872">
    <property type="term" value="F:metal ion binding"/>
    <property type="evidence" value="ECO:0007669"/>
    <property type="project" value="UniProtKB-KW"/>
</dbReference>
<sequence length="420" mass="47308">MQEFQSWLVIPNNHDFSIYNIPFGVFYINNNLKSARCGAALGDYIIDLSCLYQFGYLNDIKNLSKEIFEKNKLNYFLSLGNETCNSVRKRIQSLFSEKNIELKNHPEHLEKILVPAASAQMLLPIEVKDYVDFYSSLDHASNVGKMFRDEKNPLLPNWKHIPIGYHGRSSSIVVSGTSFKRPQGQLCLPDSSTPTFDFSKQMDFELEMAFITNKKTEMGQTISPDNASDAIFGLTLFNDWSARDIQRWEYVPLGPFLGKSFASSMSPWVVSLDALSPFALAAPSKDVPELDYLRCSRLGHYDIHLEIYLQSEKMREPFLIAKTNYKHMYWNLFQQLAHMTSNGSPVSVGDVYASGTISGPTPDSYGSLLEICWKGTKPLSLPDGSTRNFLQNGDTVIFKGFAQKGNIRVGFGNLSGTILS</sequence>
<dbReference type="SUPFAM" id="SSF63433">
    <property type="entry name" value="Fumarylacetoacetate hydrolase, FAH, N-terminal domain"/>
    <property type="match status" value="1"/>
</dbReference>
<feature type="domain" description="Fumarylacetoacetase N-terminal" evidence="15">
    <location>
        <begin position="20"/>
        <end position="124"/>
    </location>
</feature>
<feature type="binding site" evidence="12">
    <location>
        <position position="250"/>
    </location>
    <ligand>
        <name>substrate</name>
    </ligand>
</feature>
<evidence type="ECO:0000256" key="3">
    <source>
        <dbReference type="ARBA" id="ARBA00004782"/>
    </source>
</evidence>
<evidence type="ECO:0000313" key="17">
    <source>
        <dbReference type="Proteomes" id="UP000184731"/>
    </source>
</evidence>
<evidence type="ECO:0000256" key="4">
    <source>
        <dbReference type="ARBA" id="ARBA00012094"/>
    </source>
</evidence>
<dbReference type="GO" id="GO:1902000">
    <property type="term" value="P:homogentisate catabolic process"/>
    <property type="evidence" value="ECO:0007669"/>
    <property type="project" value="TreeGrafter"/>
</dbReference>
<dbReference type="PANTHER" id="PTHR43069">
    <property type="entry name" value="FUMARYLACETOACETASE"/>
    <property type="match status" value="1"/>
</dbReference>
<dbReference type="InterPro" id="IPR015377">
    <property type="entry name" value="Fumarylacetoacetase_N"/>
</dbReference>
<dbReference type="OrthoDB" id="3766879at2"/>
<dbReference type="SUPFAM" id="SSF56529">
    <property type="entry name" value="FAH"/>
    <property type="match status" value="1"/>
</dbReference>
<dbReference type="UniPathway" id="UPA00139">
    <property type="reaction ID" value="UER00341"/>
</dbReference>
<evidence type="ECO:0000259" key="14">
    <source>
        <dbReference type="Pfam" id="PF01557"/>
    </source>
</evidence>
<feature type="binding site" evidence="13">
    <location>
        <position position="205"/>
    </location>
    <ligand>
        <name>Ca(2+)</name>
        <dbReference type="ChEBI" id="CHEBI:29108"/>
    </ligand>
</feature>
<dbReference type="Pfam" id="PF09298">
    <property type="entry name" value="FAA_hydrolase_N"/>
    <property type="match status" value="1"/>
</dbReference>
<evidence type="ECO:0000256" key="10">
    <source>
        <dbReference type="ARBA" id="ARBA00023232"/>
    </source>
</evidence>
<feature type="binding site" evidence="12">
    <location>
        <position position="148"/>
    </location>
    <ligand>
        <name>substrate</name>
    </ligand>
</feature>
<dbReference type="InterPro" id="IPR036462">
    <property type="entry name" value="Fumarylacetoacetase_N_sf"/>
</dbReference>
<comment type="pathway">
    <text evidence="3">Amino-acid degradation; L-phenylalanine degradation; acetoacetate and fumarate from L-phenylalanine: step 6/6.</text>
</comment>